<organism evidence="1 2">
    <name type="scientific">Ridgeia piscesae</name>
    <name type="common">Tubeworm</name>
    <dbReference type="NCBI Taxonomy" id="27915"/>
    <lineage>
        <taxon>Eukaryota</taxon>
        <taxon>Metazoa</taxon>
        <taxon>Spiralia</taxon>
        <taxon>Lophotrochozoa</taxon>
        <taxon>Annelida</taxon>
        <taxon>Polychaeta</taxon>
        <taxon>Sedentaria</taxon>
        <taxon>Canalipalpata</taxon>
        <taxon>Sabellida</taxon>
        <taxon>Siboglinidae</taxon>
        <taxon>Ridgeia</taxon>
    </lineage>
</organism>
<evidence type="ECO:0000313" key="2">
    <source>
        <dbReference type="Proteomes" id="UP001209878"/>
    </source>
</evidence>
<accession>A0AAD9L2D8</accession>
<protein>
    <submittedName>
        <fullName evidence="1">Uncharacterized protein</fullName>
    </submittedName>
</protein>
<comment type="caution">
    <text evidence="1">The sequence shown here is derived from an EMBL/GenBank/DDBJ whole genome shotgun (WGS) entry which is preliminary data.</text>
</comment>
<dbReference type="Proteomes" id="UP001209878">
    <property type="component" value="Unassembled WGS sequence"/>
</dbReference>
<name>A0AAD9L2D8_RIDPI</name>
<reference evidence="1" key="1">
    <citation type="journal article" date="2023" name="Mol. Biol. Evol.">
        <title>Third-Generation Sequencing Reveals the Adaptive Role of the Epigenome in Three Deep-Sea Polychaetes.</title>
        <authorList>
            <person name="Perez M."/>
            <person name="Aroh O."/>
            <person name="Sun Y."/>
            <person name="Lan Y."/>
            <person name="Juniper S.K."/>
            <person name="Young C.R."/>
            <person name="Angers B."/>
            <person name="Qian P.Y."/>
        </authorList>
    </citation>
    <scope>NUCLEOTIDE SEQUENCE</scope>
    <source>
        <strain evidence="1">R07B-5</strain>
    </source>
</reference>
<keyword evidence="2" id="KW-1185">Reference proteome</keyword>
<gene>
    <name evidence="1" type="ORF">NP493_366g02032</name>
</gene>
<evidence type="ECO:0000313" key="1">
    <source>
        <dbReference type="EMBL" id="KAK2182119.1"/>
    </source>
</evidence>
<sequence length="228" mass="25713">MIGGKFAALTILDADGIVIETLIDTFNTAVTNTANEIFGKHRPVKKPWVTADLLDLCDKRRELKKKKKDAEGVRQYRTANHEIKKGMKKAKMNWIEEQCQDIEDSMKKNKSKKTYQLMKDLASTKQGRTTTIQDKDGNCLTEEQDILKRWSEYCSELYNYRTTGDPEVLNVPPATDNDNYPVLREEVEAAVKSLKKGKSAGTDDVPAELVQAGGEAMIRVLLTICNKI</sequence>
<proteinExistence type="predicted"/>
<dbReference type="AlphaFoldDB" id="A0AAD9L2D8"/>
<dbReference type="EMBL" id="JAODUO010000366">
    <property type="protein sequence ID" value="KAK2182119.1"/>
    <property type="molecule type" value="Genomic_DNA"/>
</dbReference>